<sequence>MVLFFQAYFWVLHHPSRPPVEVPLLAIDHWVPFTPAAIYAYGWLWIYVSLPPALIVGFWALVRYGVWIALLCLVCLTIFWLWPTQTPVFDIDWSAHPELAFLKGLDAASNACPSLHVGAAVHAAFWLRHLLREIGAPGWLRALNALQCLAIVWSTMAIRQHVFLDVLAGAAAGLLFAWLSLRRWRPLARATAVGASRATPL</sequence>
<keyword evidence="4" id="KW-1185">Reference proteome</keyword>
<feature type="transmembrane region" description="Helical" evidence="1">
    <location>
        <begin position="162"/>
        <end position="181"/>
    </location>
</feature>
<dbReference type="Pfam" id="PF01569">
    <property type="entry name" value="PAP2"/>
    <property type="match status" value="1"/>
</dbReference>
<reference evidence="3 4" key="1">
    <citation type="submission" date="2020-03" db="EMBL/GenBank/DDBJ databases">
        <title>Hydrogenophaga sp. nov. isolated from cyanobacterial mat.</title>
        <authorList>
            <person name="Thorat V."/>
            <person name="Kirdat K."/>
            <person name="Tiwarekar B."/>
            <person name="Costa E.D."/>
            <person name="Yadav A."/>
        </authorList>
    </citation>
    <scope>NUCLEOTIDE SEQUENCE [LARGE SCALE GENOMIC DNA]</scope>
    <source>
        <strain evidence="3 4">BA0156</strain>
    </source>
</reference>
<evidence type="ECO:0000313" key="4">
    <source>
        <dbReference type="Proteomes" id="UP000503162"/>
    </source>
</evidence>
<dbReference type="AlphaFoldDB" id="A0A6G8INN7"/>
<keyword evidence="1" id="KW-0812">Transmembrane</keyword>
<feature type="transmembrane region" description="Helical" evidence="1">
    <location>
        <begin position="38"/>
        <end position="59"/>
    </location>
</feature>
<gene>
    <name evidence="3" type="ORF">G9Q37_09895</name>
</gene>
<evidence type="ECO:0000259" key="2">
    <source>
        <dbReference type="Pfam" id="PF01569"/>
    </source>
</evidence>
<dbReference type="EMBL" id="CP049989">
    <property type="protein sequence ID" value="QIM54733.1"/>
    <property type="molecule type" value="Genomic_DNA"/>
</dbReference>
<feature type="domain" description="Phosphatidic acid phosphatase type 2/haloperoxidase" evidence="2">
    <location>
        <begin position="83"/>
        <end position="182"/>
    </location>
</feature>
<protein>
    <submittedName>
        <fullName evidence="3">Phosphatase PAP2 family protein</fullName>
    </submittedName>
</protein>
<dbReference type="Proteomes" id="UP000503162">
    <property type="component" value="Chromosome"/>
</dbReference>
<evidence type="ECO:0000256" key="1">
    <source>
        <dbReference type="SAM" id="Phobius"/>
    </source>
</evidence>
<keyword evidence="1" id="KW-1133">Transmembrane helix</keyword>
<proteinExistence type="predicted"/>
<dbReference type="Gene3D" id="1.20.144.10">
    <property type="entry name" value="Phosphatidic acid phosphatase type 2/haloperoxidase"/>
    <property type="match status" value="1"/>
</dbReference>
<accession>A0A6G8INN7</accession>
<dbReference type="KEGG" id="hcz:G9Q37_09895"/>
<dbReference type="InterPro" id="IPR000326">
    <property type="entry name" value="PAP2/HPO"/>
</dbReference>
<feature type="transmembrane region" description="Helical" evidence="1">
    <location>
        <begin position="64"/>
        <end position="82"/>
    </location>
</feature>
<name>A0A6G8INN7_9BURK</name>
<evidence type="ECO:0000313" key="3">
    <source>
        <dbReference type="EMBL" id="QIM54733.1"/>
    </source>
</evidence>
<organism evidence="3 4">
    <name type="scientific">Hydrogenophaga crocea</name>
    <dbReference type="NCBI Taxonomy" id="2716225"/>
    <lineage>
        <taxon>Bacteria</taxon>
        <taxon>Pseudomonadati</taxon>
        <taxon>Pseudomonadota</taxon>
        <taxon>Betaproteobacteria</taxon>
        <taxon>Burkholderiales</taxon>
        <taxon>Comamonadaceae</taxon>
        <taxon>Hydrogenophaga</taxon>
    </lineage>
</organism>
<keyword evidence="1" id="KW-0472">Membrane</keyword>